<dbReference type="InterPro" id="IPR027417">
    <property type="entry name" value="P-loop_NTPase"/>
</dbReference>
<dbReference type="SMART" id="SM00382">
    <property type="entry name" value="AAA"/>
    <property type="match status" value="1"/>
</dbReference>
<keyword evidence="6" id="KW-1185">Reference proteome</keyword>
<evidence type="ECO:0000259" key="4">
    <source>
        <dbReference type="PROSITE" id="PS50893"/>
    </source>
</evidence>
<evidence type="ECO:0000256" key="2">
    <source>
        <dbReference type="ARBA" id="ARBA00022741"/>
    </source>
</evidence>
<evidence type="ECO:0000256" key="3">
    <source>
        <dbReference type="ARBA" id="ARBA00022840"/>
    </source>
</evidence>
<keyword evidence="2" id="KW-0547">Nucleotide-binding</keyword>
<dbReference type="Proteomes" id="UP001174839">
    <property type="component" value="Unassembled WGS sequence"/>
</dbReference>
<dbReference type="PROSITE" id="PS50893">
    <property type="entry name" value="ABC_TRANSPORTER_2"/>
    <property type="match status" value="1"/>
</dbReference>
<gene>
    <name evidence="5" type="ORF">QU605_10120</name>
</gene>
<accession>A0ABT7WFY1</accession>
<evidence type="ECO:0000313" key="6">
    <source>
        <dbReference type="Proteomes" id="UP001174839"/>
    </source>
</evidence>
<dbReference type="InterPro" id="IPR003593">
    <property type="entry name" value="AAA+_ATPase"/>
</dbReference>
<dbReference type="PANTHER" id="PTHR42939:SF1">
    <property type="entry name" value="ABC TRANSPORTER ATP-BINDING PROTEIN ALBC-RELATED"/>
    <property type="match status" value="1"/>
</dbReference>
<keyword evidence="1" id="KW-0813">Transport</keyword>
<dbReference type="InterPro" id="IPR051782">
    <property type="entry name" value="ABC_Transporter_VariousFunc"/>
</dbReference>
<organism evidence="5 6">
    <name type="scientific">Robiginitalea aurantiaca</name>
    <dbReference type="NCBI Taxonomy" id="3056915"/>
    <lineage>
        <taxon>Bacteria</taxon>
        <taxon>Pseudomonadati</taxon>
        <taxon>Bacteroidota</taxon>
        <taxon>Flavobacteriia</taxon>
        <taxon>Flavobacteriales</taxon>
        <taxon>Flavobacteriaceae</taxon>
        <taxon>Robiginitalea</taxon>
    </lineage>
</organism>
<reference evidence="5" key="1">
    <citation type="submission" date="2023-06" db="EMBL/GenBank/DDBJ databases">
        <title>Robiginitalea aurantiacus sp. nov. and Algoriphagus sediminis sp. nov., isolated from coastal sediment.</title>
        <authorList>
            <person name="Zhou Z.Y."/>
            <person name="An J."/>
            <person name="Jia Y.W."/>
            <person name="Du Z.J."/>
        </authorList>
    </citation>
    <scope>NUCLEOTIDE SEQUENCE</scope>
    <source>
        <strain evidence="5">M39</strain>
    </source>
</reference>
<dbReference type="GO" id="GO:0005524">
    <property type="term" value="F:ATP binding"/>
    <property type="evidence" value="ECO:0007669"/>
    <property type="project" value="UniProtKB-KW"/>
</dbReference>
<comment type="caution">
    <text evidence="5">The sequence shown here is derived from an EMBL/GenBank/DDBJ whole genome shotgun (WGS) entry which is preliminary data.</text>
</comment>
<proteinExistence type="predicted"/>
<protein>
    <submittedName>
        <fullName evidence="5">ABC transporter ATP-binding protein</fullName>
    </submittedName>
</protein>
<evidence type="ECO:0000256" key="1">
    <source>
        <dbReference type="ARBA" id="ARBA00022448"/>
    </source>
</evidence>
<dbReference type="Gene3D" id="3.40.50.300">
    <property type="entry name" value="P-loop containing nucleotide triphosphate hydrolases"/>
    <property type="match status" value="1"/>
</dbReference>
<dbReference type="Pfam" id="PF00005">
    <property type="entry name" value="ABC_tran"/>
    <property type="match status" value="1"/>
</dbReference>
<dbReference type="PANTHER" id="PTHR42939">
    <property type="entry name" value="ABC TRANSPORTER ATP-BINDING PROTEIN ALBC-RELATED"/>
    <property type="match status" value="1"/>
</dbReference>
<evidence type="ECO:0000313" key="5">
    <source>
        <dbReference type="EMBL" id="MDM9631829.1"/>
    </source>
</evidence>
<feature type="domain" description="ABC transporter" evidence="4">
    <location>
        <begin position="3"/>
        <end position="224"/>
    </location>
</feature>
<sequence length="286" mass="30726">MILSAGDVCKSYDSLKVLKGVSLELHKGEICGLIGPNGAGKSTLFRILLGLVSRDSGSLQIHSESSKPLGGIIEKPALYGYLSALENLRVFARIQGLELTKAELENELLQVGLSPDRTDPVRNYSMGMKQRLGLAIALLNDPECVVLDEPFSGLDPIGIRTLQDEIRTLAGSRGIGILISSHNLVELGDLCDRLYVINQGEIIRHGPAREILQQAAKSYLIYGTGLKASKTLASADVEFRTGSALLHLEGPNIHQVLQHLTSEPGITLTACVPQTNLAALFEKTPG</sequence>
<dbReference type="EMBL" id="JAUDUY010000004">
    <property type="protein sequence ID" value="MDM9631829.1"/>
    <property type="molecule type" value="Genomic_DNA"/>
</dbReference>
<keyword evidence="3 5" id="KW-0067">ATP-binding</keyword>
<dbReference type="SUPFAM" id="SSF52540">
    <property type="entry name" value="P-loop containing nucleoside triphosphate hydrolases"/>
    <property type="match status" value="1"/>
</dbReference>
<dbReference type="RefSeq" id="WP_289725193.1">
    <property type="nucleotide sequence ID" value="NZ_JAUDUY010000004.1"/>
</dbReference>
<dbReference type="InterPro" id="IPR003439">
    <property type="entry name" value="ABC_transporter-like_ATP-bd"/>
</dbReference>
<name>A0ABT7WFY1_9FLAO</name>